<gene>
    <name evidence="1" type="ORF">MAR_028891</name>
</gene>
<organism evidence="1 2">
    <name type="scientific">Mya arenaria</name>
    <name type="common">Soft-shell clam</name>
    <dbReference type="NCBI Taxonomy" id="6604"/>
    <lineage>
        <taxon>Eukaryota</taxon>
        <taxon>Metazoa</taxon>
        <taxon>Spiralia</taxon>
        <taxon>Lophotrochozoa</taxon>
        <taxon>Mollusca</taxon>
        <taxon>Bivalvia</taxon>
        <taxon>Autobranchia</taxon>
        <taxon>Heteroconchia</taxon>
        <taxon>Euheterodonta</taxon>
        <taxon>Imparidentia</taxon>
        <taxon>Neoheterodontei</taxon>
        <taxon>Myida</taxon>
        <taxon>Myoidea</taxon>
        <taxon>Myidae</taxon>
        <taxon>Mya</taxon>
    </lineage>
</organism>
<evidence type="ECO:0000313" key="2">
    <source>
        <dbReference type="Proteomes" id="UP001164746"/>
    </source>
</evidence>
<proteinExistence type="predicted"/>
<reference evidence="1" key="1">
    <citation type="submission" date="2022-11" db="EMBL/GenBank/DDBJ databases">
        <title>Centuries of genome instability and evolution in soft-shell clam transmissible cancer (bioRxiv).</title>
        <authorList>
            <person name="Hart S.F.M."/>
            <person name="Yonemitsu M.A."/>
            <person name="Giersch R.M."/>
            <person name="Beal B.F."/>
            <person name="Arriagada G."/>
            <person name="Davis B.W."/>
            <person name="Ostrander E.A."/>
            <person name="Goff S.P."/>
            <person name="Metzger M.J."/>
        </authorList>
    </citation>
    <scope>NUCLEOTIDE SEQUENCE</scope>
    <source>
        <strain evidence="1">MELC-2E11</strain>
        <tissue evidence="1">Siphon/mantle</tissue>
    </source>
</reference>
<name>A0ABY7DHW7_MYAAR</name>
<accession>A0ABY7DHW7</accession>
<dbReference type="EMBL" id="CP111013">
    <property type="protein sequence ID" value="WAQ96201.1"/>
    <property type="molecule type" value="Genomic_DNA"/>
</dbReference>
<protein>
    <submittedName>
        <fullName evidence="1">Uncharacterized protein</fullName>
    </submittedName>
</protein>
<evidence type="ECO:0000313" key="1">
    <source>
        <dbReference type="EMBL" id="WAQ96201.1"/>
    </source>
</evidence>
<dbReference type="Proteomes" id="UP001164746">
    <property type="component" value="Chromosome 2"/>
</dbReference>
<sequence>MVKVHAIVLEILAQLTTRSDVTVEWDKTLRYIYPRSTVLLLISSTVDSSPKLNVETTFEKDQL</sequence>
<keyword evidence="2" id="KW-1185">Reference proteome</keyword>